<dbReference type="InterPro" id="IPR036188">
    <property type="entry name" value="FAD/NAD-bd_sf"/>
</dbReference>
<proteinExistence type="inferred from homology"/>
<dbReference type="Gene3D" id="3.50.50.60">
    <property type="entry name" value="FAD/NAD(P)-binding domain"/>
    <property type="match status" value="2"/>
</dbReference>
<dbReference type="GO" id="GO:0005737">
    <property type="term" value="C:cytoplasm"/>
    <property type="evidence" value="ECO:0007669"/>
    <property type="project" value="TreeGrafter"/>
</dbReference>
<comment type="cofactor">
    <cofactor evidence="1">
        <name>FAD</name>
        <dbReference type="ChEBI" id="CHEBI:57692"/>
    </cofactor>
</comment>
<accession>A0A3M0G329</accession>
<reference evidence="7 8" key="1">
    <citation type="submission" date="2018-10" db="EMBL/GenBank/DDBJ databases">
        <title>Dokdonia luteus sp. nov., isolated from sea water.</title>
        <authorList>
            <person name="Zhou L.Y."/>
            <person name="Du Z.J."/>
        </authorList>
    </citation>
    <scope>NUCLEOTIDE SEQUENCE [LARGE SCALE GENOMIC DNA]</scope>
    <source>
        <strain evidence="7 8">SH27</strain>
    </source>
</reference>
<dbReference type="OrthoDB" id="9794226at2"/>
<dbReference type="AlphaFoldDB" id="A0A3M0G329"/>
<dbReference type="PROSITE" id="PS51257">
    <property type="entry name" value="PROKAR_LIPOPROTEIN"/>
    <property type="match status" value="1"/>
</dbReference>
<keyword evidence="8" id="KW-1185">Reference proteome</keyword>
<gene>
    <name evidence="7" type="ORF">EAX61_08950</name>
</gene>
<dbReference type="Proteomes" id="UP000281985">
    <property type="component" value="Unassembled WGS sequence"/>
</dbReference>
<evidence type="ECO:0000256" key="3">
    <source>
        <dbReference type="ARBA" id="ARBA00022630"/>
    </source>
</evidence>
<dbReference type="GO" id="GO:0016491">
    <property type="term" value="F:oxidoreductase activity"/>
    <property type="evidence" value="ECO:0007669"/>
    <property type="project" value="UniProtKB-KW"/>
</dbReference>
<dbReference type="RefSeq" id="WP_121917343.1">
    <property type="nucleotide sequence ID" value="NZ_REFV01000007.1"/>
</dbReference>
<comment type="similarity">
    <text evidence="2">Belongs to the DadA oxidoreductase family.</text>
</comment>
<dbReference type="SUPFAM" id="SSF54373">
    <property type="entry name" value="FAD-linked reductases, C-terminal domain"/>
    <property type="match status" value="1"/>
</dbReference>
<feature type="domain" description="FAD dependent oxidoreductase" evidence="6">
    <location>
        <begin position="7"/>
        <end position="397"/>
    </location>
</feature>
<evidence type="ECO:0000313" key="7">
    <source>
        <dbReference type="EMBL" id="RMB59175.1"/>
    </source>
</evidence>
<keyword evidence="3" id="KW-0285">Flavoprotein</keyword>
<evidence type="ECO:0000259" key="6">
    <source>
        <dbReference type="Pfam" id="PF01266"/>
    </source>
</evidence>
<dbReference type="Pfam" id="PF01266">
    <property type="entry name" value="DAO"/>
    <property type="match status" value="1"/>
</dbReference>
<feature type="transmembrane region" description="Helical" evidence="5">
    <location>
        <begin position="7"/>
        <end position="23"/>
    </location>
</feature>
<dbReference type="PANTHER" id="PTHR13847:SF286">
    <property type="entry name" value="D-AMINO ACID DEHYDROGENASE"/>
    <property type="match status" value="1"/>
</dbReference>
<comment type="caution">
    <text evidence="7">The sequence shown here is derived from an EMBL/GenBank/DDBJ whole genome shotgun (WGS) entry which is preliminary data.</text>
</comment>
<keyword evidence="5" id="KW-0472">Membrane</keyword>
<organism evidence="7 8">
    <name type="scientific">Dokdonia sinensis</name>
    <dbReference type="NCBI Taxonomy" id="2479847"/>
    <lineage>
        <taxon>Bacteria</taxon>
        <taxon>Pseudomonadati</taxon>
        <taxon>Bacteroidota</taxon>
        <taxon>Flavobacteriia</taxon>
        <taxon>Flavobacteriales</taxon>
        <taxon>Flavobacteriaceae</taxon>
        <taxon>Dokdonia</taxon>
    </lineage>
</organism>
<evidence type="ECO:0000256" key="5">
    <source>
        <dbReference type="SAM" id="Phobius"/>
    </source>
</evidence>
<protein>
    <submittedName>
        <fullName evidence="7">FAD-dependent oxidoreductase</fullName>
    </submittedName>
</protein>
<evidence type="ECO:0000256" key="1">
    <source>
        <dbReference type="ARBA" id="ARBA00001974"/>
    </source>
</evidence>
<dbReference type="InterPro" id="IPR006076">
    <property type="entry name" value="FAD-dep_OxRdtase"/>
</dbReference>
<name>A0A3M0G329_9FLAO</name>
<dbReference type="PANTHER" id="PTHR13847">
    <property type="entry name" value="SARCOSINE DEHYDROGENASE-RELATED"/>
    <property type="match status" value="1"/>
</dbReference>
<keyword evidence="4" id="KW-0560">Oxidoreductase</keyword>
<evidence type="ECO:0000256" key="2">
    <source>
        <dbReference type="ARBA" id="ARBA00009410"/>
    </source>
</evidence>
<dbReference type="EMBL" id="REFV01000007">
    <property type="protein sequence ID" value="RMB59175.1"/>
    <property type="molecule type" value="Genomic_DNA"/>
</dbReference>
<dbReference type="SUPFAM" id="SSF51905">
    <property type="entry name" value="FAD/NAD(P)-binding domain"/>
    <property type="match status" value="1"/>
</dbReference>
<keyword evidence="5" id="KW-1133">Transmembrane helix</keyword>
<dbReference type="Gene3D" id="3.30.9.10">
    <property type="entry name" value="D-Amino Acid Oxidase, subunit A, domain 2"/>
    <property type="match status" value="1"/>
</dbReference>
<evidence type="ECO:0000313" key="8">
    <source>
        <dbReference type="Proteomes" id="UP000281985"/>
    </source>
</evidence>
<keyword evidence="5" id="KW-0812">Transmembrane</keyword>
<sequence>MAVQKNIIVVGGGIIGLSCAYFLEKSGHQVTVIDASKMDGGASYVNAGYLSPSHLVPLAAPGVMKQGIKWMFNPKSPLYIKPRLNPDFIKWSLAFNRSCNATHVRKSIPVMKEIAVLGRDLYHQIKQEEGFNFQLEKKGLLMLCKTEQALHHEDELAQIAVKEGLVARTISAKEVQEMMPDTTLDIVGASYFECDHHTTPGEFMREMKTHLLKKGVIIRQEEKVVDLNTDNGKITSVITNKETLKADEFVLAAGSWTSTLSRKLNLKLLLQAGKGYRIQTTKETGITYPSILAEAKVAITPMNGFTRFAGTMEIAGINHSINKKRVDSIAEGVSKYFPNVHVTSEEKSDAACGLRPVSPDGMPFIGKSEKCKNLTIATGHAMMGWSLGPSTGKLVQEIIDEASLSMGIDAFHPDRKF</sequence>
<evidence type="ECO:0000256" key="4">
    <source>
        <dbReference type="ARBA" id="ARBA00023002"/>
    </source>
</evidence>